<dbReference type="InterPro" id="IPR046626">
    <property type="entry name" value="DUF6738"/>
</dbReference>
<dbReference type="AlphaFoldDB" id="A0A371FVY1"/>
<evidence type="ECO:0000313" key="4">
    <source>
        <dbReference type="Proteomes" id="UP000257109"/>
    </source>
</evidence>
<dbReference type="Proteomes" id="UP000257109">
    <property type="component" value="Unassembled WGS sequence"/>
</dbReference>
<gene>
    <name evidence="3" type="ORF">CR513_36718</name>
</gene>
<dbReference type="Pfam" id="PF20523">
    <property type="entry name" value="DUF6738"/>
    <property type="match status" value="1"/>
</dbReference>
<evidence type="ECO:0000313" key="3">
    <source>
        <dbReference type="EMBL" id="RDX82479.1"/>
    </source>
</evidence>
<name>A0A371FVY1_MUCPR</name>
<organism evidence="3 4">
    <name type="scientific">Mucuna pruriens</name>
    <name type="common">Velvet bean</name>
    <name type="synonym">Dolichos pruriens</name>
    <dbReference type="NCBI Taxonomy" id="157652"/>
    <lineage>
        <taxon>Eukaryota</taxon>
        <taxon>Viridiplantae</taxon>
        <taxon>Streptophyta</taxon>
        <taxon>Embryophyta</taxon>
        <taxon>Tracheophyta</taxon>
        <taxon>Spermatophyta</taxon>
        <taxon>Magnoliopsida</taxon>
        <taxon>eudicotyledons</taxon>
        <taxon>Gunneridae</taxon>
        <taxon>Pentapetalae</taxon>
        <taxon>rosids</taxon>
        <taxon>fabids</taxon>
        <taxon>Fabales</taxon>
        <taxon>Fabaceae</taxon>
        <taxon>Papilionoideae</taxon>
        <taxon>50 kb inversion clade</taxon>
        <taxon>NPAAA clade</taxon>
        <taxon>indigoferoid/millettioid clade</taxon>
        <taxon>Phaseoleae</taxon>
        <taxon>Mucuna</taxon>
    </lineage>
</organism>
<feature type="domain" description="DUF6738" evidence="2">
    <location>
        <begin position="77"/>
        <end position="105"/>
    </location>
</feature>
<comment type="caution">
    <text evidence="3">The sequence shown here is derived from an EMBL/GenBank/DDBJ whole genome shotgun (WGS) entry which is preliminary data.</text>
</comment>
<feature type="compositionally biased region" description="Basic and acidic residues" evidence="1">
    <location>
        <begin position="1"/>
        <end position="11"/>
    </location>
</feature>
<feature type="region of interest" description="Disordered" evidence="1">
    <location>
        <begin position="1"/>
        <end position="35"/>
    </location>
</feature>
<protein>
    <recommendedName>
        <fullName evidence="2">DUF6738 domain-containing protein</fullName>
    </recommendedName>
</protein>
<dbReference type="EMBL" id="QJKJ01007631">
    <property type="protein sequence ID" value="RDX82479.1"/>
    <property type="molecule type" value="Genomic_DNA"/>
</dbReference>
<proteinExistence type="predicted"/>
<reference evidence="3" key="1">
    <citation type="submission" date="2018-05" db="EMBL/GenBank/DDBJ databases">
        <title>Draft genome of Mucuna pruriens seed.</title>
        <authorList>
            <person name="Nnadi N.E."/>
            <person name="Vos R."/>
            <person name="Hasami M.H."/>
            <person name="Devisetty U.K."/>
            <person name="Aguiy J.C."/>
        </authorList>
    </citation>
    <scope>NUCLEOTIDE SEQUENCE [LARGE SCALE GENOMIC DNA]</scope>
    <source>
        <strain evidence="3">JCA_2017</strain>
    </source>
</reference>
<accession>A0A371FVY1</accession>
<keyword evidence="4" id="KW-1185">Reference proteome</keyword>
<sequence length="203" mass="23129">MEKEKSKELVQKSKQKERRTPNESPSLSKVPRYLMDNPTSSMVPSIFHKNAGDDSHQSQIDLGHPPRLAKSVPALHSRSNLGKLHAYDLEIDRTFHRLIRSHISSESSAFAFDFGVFKSVSGDPDFDFDIANFNSNLGVCISKFSLDNMVENNRTLKELVTLDIMYQPWCIRYPKLEQAQSYEFKYGLIHLLPKFHGLAGVES</sequence>
<evidence type="ECO:0000259" key="2">
    <source>
        <dbReference type="Pfam" id="PF20523"/>
    </source>
</evidence>
<feature type="non-terminal residue" evidence="3">
    <location>
        <position position="1"/>
    </location>
</feature>
<evidence type="ECO:0000256" key="1">
    <source>
        <dbReference type="SAM" id="MobiDB-lite"/>
    </source>
</evidence>